<dbReference type="Pfam" id="PF03009">
    <property type="entry name" value="GDPD"/>
    <property type="match status" value="1"/>
</dbReference>
<dbReference type="InterPro" id="IPR017946">
    <property type="entry name" value="PLC-like_Pdiesterase_TIM-brl"/>
</dbReference>
<reference evidence="2 3" key="1">
    <citation type="submission" date="2013-01" db="EMBL/GenBank/DDBJ databases">
        <authorList>
            <person name="Fiebig A."/>
            <person name="Goeker M."/>
            <person name="Klenk H.-P.P."/>
        </authorList>
    </citation>
    <scope>NUCLEOTIDE SEQUENCE [LARGE SCALE GENOMIC DNA]</scope>
    <source>
        <strain evidence="2 3">DSM 17069</strain>
    </source>
</reference>
<comment type="caution">
    <text evidence="2">The sequence shown here is derived from an EMBL/GenBank/DDBJ whole genome shotgun (WGS) entry which is preliminary data.</text>
</comment>
<evidence type="ECO:0000259" key="1">
    <source>
        <dbReference type="PROSITE" id="PS51704"/>
    </source>
</evidence>
<dbReference type="PROSITE" id="PS51704">
    <property type="entry name" value="GP_PDE"/>
    <property type="match status" value="1"/>
</dbReference>
<sequence length="255" mass="27364">MSALPDGFRRIPLAHRGLHDKAQGRPENSRAGIAAAIAAGYGIEIDLQLSRDNQAMVFHDYDLGRLTAEKGPVRQRDAAHLAQIPLLGGDEGIPDLPQILSLVAGRVPLLIELKDQQGQMGASCGTLEAATAAALAGYAGPVAVMSFNPDMVAQMAKLAPDTPRGIVTCAYTAEDWPLLRAETRARLRDIPDYDATRASFVSHDIDDLNAPRVDALRAQGAAILCWTVRSPEAEAEARKRADNITFEGYLPDHPA</sequence>
<evidence type="ECO:0000313" key="3">
    <source>
        <dbReference type="Proteomes" id="UP000030021"/>
    </source>
</evidence>
<dbReference type="InterPro" id="IPR030395">
    <property type="entry name" value="GP_PDE_dom"/>
</dbReference>
<dbReference type="PANTHER" id="PTHR46211">
    <property type="entry name" value="GLYCEROPHOSPHORYL DIESTER PHOSPHODIESTERASE"/>
    <property type="match status" value="1"/>
</dbReference>
<dbReference type="AlphaFoldDB" id="A0A0A0HLM6"/>
<dbReference type="PANTHER" id="PTHR46211:SF1">
    <property type="entry name" value="GLYCEROPHOSPHODIESTER PHOSPHODIESTERASE, CYTOPLASMIC"/>
    <property type="match status" value="1"/>
</dbReference>
<organism evidence="2 3">
    <name type="scientific">Roseovarius mucosus DSM 17069</name>
    <dbReference type="NCBI Taxonomy" id="1288298"/>
    <lineage>
        <taxon>Bacteria</taxon>
        <taxon>Pseudomonadati</taxon>
        <taxon>Pseudomonadota</taxon>
        <taxon>Alphaproteobacteria</taxon>
        <taxon>Rhodobacterales</taxon>
        <taxon>Roseobacteraceae</taxon>
        <taxon>Roseovarius</taxon>
    </lineage>
</organism>
<feature type="domain" description="GP-PDE" evidence="1">
    <location>
        <begin position="10"/>
        <end position="255"/>
    </location>
</feature>
<dbReference type="OrthoDB" id="384721at2"/>
<dbReference type="STRING" id="215743.ROSMUCSMR3_03235"/>
<dbReference type="GO" id="GO:0008081">
    <property type="term" value="F:phosphoric diester hydrolase activity"/>
    <property type="evidence" value="ECO:0007669"/>
    <property type="project" value="InterPro"/>
</dbReference>
<gene>
    <name evidence="2" type="ORF">rosmuc_02549</name>
</gene>
<name>A0A0A0HLM6_9RHOB</name>
<accession>A0A0A0HLM6</accession>
<dbReference type="EMBL" id="AONH01000013">
    <property type="protein sequence ID" value="KGM87811.1"/>
    <property type="molecule type" value="Genomic_DNA"/>
</dbReference>
<dbReference type="SUPFAM" id="SSF51695">
    <property type="entry name" value="PLC-like phosphodiesterases"/>
    <property type="match status" value="1"/>
</dbReference>
<dbReference type="HOGENOM" id="CLU_030006_10_0_5"/>
<protein>
    <submittedName>
        <fullName evidence="2">Glycerophosphoryl diester phosphodiesterase</fullName>
    </submittedName>
</protein>
<evidence type="ECO:0000313" key="2">
    <source>
        <dbReference type="EMBL" id="KGM87811.1"/>
    </source>
</evidence>
<dbReference type="RefSeq" id="WP_037273855.1">
    <property type="nucleotide sequence ID" value="NZ_KN293980.1"/>
</dbReference>
<dbReference type="Proteomes" id="UP000030021">
    <property type="component" value="Unassembled WGS sequence"/>
</dbReference>
<dbReference type="PATRIC" id="fig|1288298.3.peg.2562"/>
<proteinExistence type="predicted"/>
<dbReference type="Gene3D" id="3.20.20.190">
    <property type="entry name" value="Phosphatidylinositol (PI) phosphodiesterase"/>
    <property type="match status" value="1"/>
</dbReference>
<dbReference type="GO" id="GO:0006629">
    <property type="term" value="P:lipid metabolic process"/>
    <property type="evidence" value="ECO:0007669"/>
    <property type="project" value="InterPro"/>
</dbReference>
<dbReference type="eggNOG" id="COG0584">
    <property type="taxonomic scope" value="Bacteria"/>
</dbReference>